<feature type="domain" description="DUF4371" evidence="2">
    <location>
        <begin position="1"/>
        <end position="66"/>
    </location>
</feature>
<dbReference type="PANTHER" id="PTHR11697:SF230">
    <property type="entry name" value="ZINC FINGER, MYM DOMAIN CONTAINING 1"/>
    <property type="match status" value="1"/>
</dbReference>
<dbReference type="EMBL" id="BSYR01000002">
    <property type="protein sequence ID" value="GMI63631.1"/>
    <property type="molecule type" value="Genomic_DNA"/>
</dbReference>
<dbReference type="EMBL" id="BSYR01000002">
    <property type="protein sequence ID" value="GMI63625.1"/>
    <property type="molecule type" value="Genomic_DNA"/>
</dbReference>
<name>A0A9W7GTD1_HIBTR</name>
<dbReference type="InterPro" id="IPR025398">
    <property type="entry name" value="DUF4371"/>
</dbReference>
<gene>
    <name evidence="3" type="ORF">HRI_000031800</name>
    <name evidence="4" type="ORF">HRI_000032400</name>
</gene>
<sequence>MAIVLRYVDKEGFIRERFFDLVHVKETTSSPLKEICDVLSHLCLNVKDIRGQRYDGASNMRGEFKGSQALLLKECPFAYYIHCLAHRLQLTLVAASKEVILIAQFFSYLTIIINLIMSSCKRQDQLRDAQASYIANMIAIEELESGKRKNQIGTLQRARDTRRGSHLTSLCSLLKMFDATCSVIPSMYPRRK</sequence>
<keyword evidence="1" id="KW-1133">Transmembrane helix</keyword>
<dbReference type="PANTHER" id="PTHR11697">
    <property type="entry name" value="GENERAL TRANSCRIPTION FACTOR 2-RELATED ZINC FINGER PROTEIN"/>
    <property type="match status" value="1"/>
</dbReference>
<dbReference type="OrthoDB" id="1000904at2759"/>
<evidence type="ECO:0000313" key="5">
    <source>
        <dbReference type="Proteomes" id="UP001165190"/>
    </source>
</evidence>
<dbReference type="Pfam" id="PF14291">
    <property type="entry name" value="DUF4371"/>
    <property type="match status" value="1"/>
</dbReference>
<dbReference type="InterPro" id="IPR055298">
    <property type="entry name" value="AtLOH3-like"/>
</dbReference>
<evidence type="ECO:0000313" key="4">
    <source>
        <dbReference type="EMBL" id="GMI63631.1"/>
    </source>
</evidence>
<organism evidence="3 5">
    <name type="scientific">Hibiscus trionum</name>
    <name type="common">Flower of an hour</name>
    <dbReference type="NCBI Taxonomy" id="183268"/>
    <lineage>
        <taxon>Eukaryota</taxon>
        <taxon>Viridiplantae</taxon>
        <taxon>Streptophyta</taxon>
        <taxon>Embryophyta</taxon>
        <taxon>Tracheophyta</taxon>
        <taxon>Spermatophyta</taxon>
        <taxon>Magnoliopsida</taxon>
        <taxon>eudicotyledons</taxon>
        <taxon>Gunneridae</taxon>
        <taxon>Pentapetalae</taxon>
        <taxon>rosids</taxon>
        <taxon>malvids</taxon>
        <taxon>Malvales</taxon>
        <taxon>Malvaceae</taxon>
        <taxon>Malvoideae</taxon>
        <taxon>Hibiscus</taxon>
    </lineage>
</organism>
<feature type="transmembrane region" description="Helical" evidence="1">
    <location>
        <begin position="99"/>
        <end position="117"/>
    </location>
</feature>
<protein>
    <recommendedName>
        <fullName evidence="2">DUF4371 domain-containing protein</fullName>
    </recommendedName>
</protein>
<keyword evidence="1" id="KW-0472">Membrane</keyword>
<reference evidence="3" key="1">
    <citation type="submission" date="2023-05" db="EMBL/GenBank/DDBJ databases">
        <title>Genome and transcriptome analyses reveal genes involved in the formation of fine ridges on petal epidermal cells in Hibiscus trionum.</title>
        <authorList>
            <person name="Koshimizu S."/>
            <person name="Masuda S."/>
            <person name="Ishii T."/>
            <person name="Shirasu K."/>
            <person name="Hoshino A."/>
            <person name="Arita M."/>
        </authorList>
    </citation>
    <scope>NUCLEOTIDE SEQUENCE</scope>
    <source>
        <strain evidence="3">Hamamatsu line</strain>
    </source>
</reference>
<keyword evidence="1" id="KW-0812">Transmembrane</keyword>
<comment type="caution">
    <text evidence="3">The sequence shown here is derived from an EMBL/GenBank/DDBJ whole genome shotgun (WGS) entry which is preliminary data.</text>
</comment>
<evidence type="ECO:0000256" key="1">
    <source>
        <dbReference type="SAM" id="Phobius"/>
    </source>
</evidence>
<keyword evidence="5" id="KW-1185">Reference proteome</keyword>
<evidence type="ECO:0000259" key="2">
    <source>
        <dbReference type="Pfam" id="PF14291"/>
    </source>
</evidence>
<evidence type="ECO:0000313" key="3">
    <source>
        <dbReference type="EMBL" id="GMI63625.1"/>
    </source>
</evidence>
<proteinExistence type="predicted"/>
<accession>A0A9W7GTD1</accession>
<dbReference type="AlphaFoldDB" id="A0A9W7GTD1"/>
<dbReference type="Proteomes" id="UP001165190">
    <property type="component" value="Unassembled WGS sequence"/>
</dbReference>